<feature type="chain" id="PRO_5046193082" description="Lipoprotein" evidence="1">
    <location>
        <begin position="22"/>
        <end position="149"/>
    </location>
</feature>
<evidence type="ECO:0000313" key="3">
    <source>
        <dbReference type="Proteomes" id="UP001221411"/>
    </source>
</evidence>
<name>A0ABT5EDZ6_9BACT</name>
<protein>
    <recommendedName>
        <fullName evidence="4">Lipoprotein</fullName>
    </recommendedName>
</protein>
<evidence type="ECO:0000313" key="2">
    <source>
        <dbReference type="EMBL" id="MDC0740033.1"/>
    </source>
</evidence>
<evidence type="ECO:0000256" key="1">
    <source>
        <dbReference type="SAM" id="SignalP"/>
    </source>
</evidence>
<dbReference type="RefSeq" id="WP_271914872.1">
    <property type="nucleotide sequence ID" value="NZ_JAQNDO010000001.1"/>
</dbReference>
<accession>A0ABT5EDZ6</accession>
<dbReference type="EMBL" id="JAQNDO010000001">
    <property type="protein sequence ID" value="MDC0740033.1"/>
    <property type="molecule type" value="Genomic_DNA"/>
</dbReference>
<comment type="caution">
    <text evidence="2">The sequence shown here is derived from an EMBL/GenBank/DDBJ whole genome shotgun (WGS) entry which is preliminary data.</text>
</comment>
<keyword evidence="1" id="KW-0732">Signal</keyword>
<proteinExistence type="predicted"/>
<gene>
    <name evidence="2" type="ORF">POL67_01670</name>
</gene>
<reference evidence="2 3" key="1">
    <citation type="submission" date="2022-11" db="EMBL/GenBank/DDBJ databases">
        <title>Minimal conservation of predation-associated metabolite biosynthetic gene clusters underscores biosynthetic potential of Myxococcota including descriptions for ten novel species: Archangium lansinium sp. nov., Myxococcus landrumus sp. nov., Nannocystis bai.</title>
        <authorList>
            <person name="Ahearne A."/>
            <person name="Stevens C."/>
            <person name="Dowd S."/>
        </authorList>
    </citation>
    <scope>NUCLEOTIDE SEQUENCE [LARGE SCALE GENOMIC DNA]</scope>
    <source>
        <strain evidence="2 3">RJM3</strain>
    </source>
</reference>
<keyword evidence="3" id="KW-1185">Reference proteome</keyword>
<sequence>MLERRFHFLAAHPLVRAAVLAALTLFGAACGAKVVVDAGGETGGTGGAGASGTGGDGAGGDDGLQCGEEPNIGKLNAVCVSMNGGDFCPPAASTPGLLKTLADATGFCAETTPTACCNKPAYRQVVCDLPPLDDECCYHVHYIPNVVCP</sequence>
<dbReference type="PROSITE" id="PS51257">
    <property type="entry name" value="PROKAR_LIPOPROTEIN"/>
    <property type="match status" value="1"/>
</dbReference>
<evidence type="ECO:0008006" key="4">
    <source>
        <dbReference type="Google" id="ProtNLM"/>
    </source>
</evidence>
<organism evidence="2 3">
    <name type="scientific">Polyangium mundeleinium</name>
    <dbReference type="NCBI Taxonomy" id="2995306"/>
    <lineage>
        <taxon>Bacteria</taxon>
        <taxon>Pseudomonadati</taxon>
        <taxon>Myxococcota</taxon>
        <taxon>Polyangia</taxon>
        <taxon>Polyangiales</taxon>
        <taxon>Polyangiaceae</taxon>
        <taxon>Polyangium</taxon>
    </lineage>
</organism>
<feature type="signal peptide" evidence="1">
    <location>
        <begin position="1"/>
        <end position="21"/>
    </location>
</feature>
<dbReference type="Proteomes" id="UP001221411">
    <property type="component" value="Unassembled WGS sequence"/>
</dbReference>